<accession>A0A3B0Y8H8</accession>
<dbReference type="AlphaFoldDB" id="A0A3B0Y8H8"/>
<gene>
    <name evidence="1" type="ORF">MNBD_GAMMA10-540</name>
</gene>
<organism evidence="1">
    <name type="scientific">hydrothermal vent metagenome</name>
    <dbReference type="NCBI Taxonomy" id="652676"/>
    <lineage>
        <taxon>unclassified sequences</taxon>
        <taxon>metagenomes</taxon>
        <taxon>ecological metagenomes</taxon>
    </lineage>
</organism>
<name>A0A3B0Y8H8_9ZZZZ</name>
<dbReference type="EMBL" id="UOFJ01000613">
    <property type="protein sequence ID" value="VAW71642.1"/>
    <property type="molecule type" value="Genomic_DNA"/>
</dbReference>
<sequence length="79" mass="9544">MKIEHSDLLHEFITFWFETRIDSKLTYETFLNYSEMTWETREINKPYTSVLAGIIEKTGNEKTEEQKIRDFITGHIQNR</sequence>
<evidence type="ECO:0000313" key="1">
    <source>
        <dbReference type="EMBL" id="VAW71642.1"/>
    </source>
</evidence>
<reference evidence="1" key="1">
    <citation type="submission" date="2018-06" db="EMBL/GenBank/DDBJ databases">
        <authorList>
            <person name="Zhirakovskaya E."/>
        </authorList>
    </citation>
    <scope>NUCLEOTIDE SEQUENCE</scope>
</reference>
<proteinExistence type="predicted"/>
<protein>
    <submittedName>
        <fullName evidence="1">Uncharacterized protein</fullName>
    </submittedName>
</protein>